<accession>A0A6G4U2Z4</accession>
<dbReference type="InterPro" id="IPR016181">
    <property type="entry name" value="Acyl_CoA_acyltransferase"/>
</dbReference>
<gene>
    <name evidence="2" type="ORF">G5C51_19755</name>
</gene>
<organism evidence="2 3">
    <name type="scientific">Streptomyces coryli</name>
    <dbReference type="NCBI Taxonomy" id="1128680"/>
    <lineage>
        <taxon>Bacteria</taxon>
        <taxon>Bacillati</taxon>
        <taxon>Actinomycetota</taxon>
        <taxon>Actinomycetes</taxon>
        <taxon>Kitasatosporales</taxon>
        <taxon>Streptomycetaceae</taxon>
        <taxon>Streptomyces</taxon>
    </lineage>
</organism>
<dbReference type="Gene3D" id="3.40.630.30">
    <property type="match status" value="1"/>
</dbReference>
<protein>
    <submittedName>
        <fullName evidence="2">GNAT family N-acetyltransferase</fullName>
    </submittedName>
</protein>
<keyword evidence="3" id="KW-1185">Reference proteome</keyword>
<reference evidence="2 3" key="1">
    <citation type="submission" date="2020-02" db="EMBL/GenBank/DDBJ databases">
        <title>Whole-genome analyses of novel actinobacteria.</title>
        <authorList>
            <person name="Sahin N."/>
        </authorList>
    </citation>
    <scope>NUCLEOTIDE SEQUENCE [LARGE SCALE GENOMIC DNA]</scope>
    <source>
        <strain evidence="2 3">A7024</strain>
    </source>
</reference>
<dbReference type="Pfam" id="PF00583">
    <property type="entry name" value="Acetyltransf_1"/>
    <property type="match status" value="1"/>
</dbReference>
<dbReference type="PROSITE" id="PS51186">
    <property type="entry name" value="GNAT"/>
    <property type="match status" value="1"/>
</dbReference>
<dbReference type="AlphaFoldDB" id="A0A6G4U2Z4"/>
<evidence type="ECO:0000259" key="1">
    <source>
        <dbReference type="PROSITE" id="PS51186"/>
    </source>
</evidence>
<keyword evidence="2" id="KW-0808">Transferase</keyword>
<dbReference type="Proteomes" id="UP000481583">
    <property type="component" value="Unassembled WGS sequence"/>
</dbReference>
<dbReference type="GO" id="GO:0016747">
    <property type="term" value="F:acyltransferase activity, transferring groups other than amino-acyl groups"/>
    <property type="evidence" value="ECO:0007669"/>
    <property type="project" value="InterPro"/>
</dbReference>
<dbReference type="EMBL" id="JAAKZV010000084">
    <property type="protein sequence ID" value="NGN66120.1"/>
    <property type="molecule type" value="Genomic_DNA"/>
</dbReference>
<sequence>MAIAMGRPGVERLGDVVRLLGEWQVDGGPVQLHPGDVGWFCRYGAERAAAALRTWSRAGEVLAVGLLDGPDVLRMGIAPEAVRDEELARQVVADVTAPERGVLGEGKVYFEARAGVVLVRDLLAREGWDRDEPWAPLRRDLGTPVPDPGVRVEVAGPEQAHEWAGVVRAAFDGSTFSEERWHAMASAAPYADARCLLARNEQGAAVAAAAVWSAGPGRPGLIEPLGVHAAHRRHGFGRAITLAAARTLQELGSSSVDVCTPSSNTSAVTTYRSAGFTQLPEGGDLCRN</sequence>
<evidence type="ECO:0000313" key="3">
    <source>
        <dbReference type="Proteomes" id="UP000481583"/>
    </source>
</evidence>
<proteinExistence type="predicted"/>
<evidence type="ECO:0000313" key="2">
    <source>
        <dbReference type="EMBL" id="NGN66120.1"/>
    </source>
</evidence>
<dbReference type="RefSeq" id="WP_165239198.1">
    <property type="nucleotide sequence ID" value="NZ_JAAKZV010000084.1"/>
</dbReference>
<name>A0A6G4U2Z4_9ACTN</name>
<dbReference type="InterPro" id="IPR000182">
    <property type="entry name" value="GNAT_dom"/>
</dbReference>
<comment type="caution">
    <text evidence="2">The sequence shown here is derived from an EMBL/GenBank/DDBJ whole genome shotgun (WGS) entry which is preliminary data.</text>
</comment>
<dbReference type="SUPFAM" id="SSF55729">
    <property type="entry name" value="Acyl-CoA N-acyltransferases (Nat)"/>
    <property type="match status" value="1"/>
</dbReference>
<feature type="domain" description="N-acetyltransferase" evidence="1">
    <location>
        <begin position="150"/>
        <end position="288"/>
    </location>
</feature>